<accession>A0ABM1RI20</accession>
<feature type="non-terminal residue" evidence="7">
    <location>
        <position position="136"/>
    </location>
</feature>
<dbReference type="InterPro" id="IPR050699">
    <property type="entry name" value="RNA-DNA_Helicase"/>
</dbReference>
<reference evidence="6" key="1">
    <citation type="journal article" date="2014" name="Nat. Commun.">
        <title>The emerging biofuel crop Camelina sativa retains a highly undifferentiated hexaploid genome structure.</title>
        <authorList>
            <person name="Kagale S."/>
            <person name="Koh C."/>
            <person name="Nixon J."/>
            <person name="Bollina V."/>
            <person name="Clarke W.E."/>
            <person name="Tuteja R."/>
            <person name="Spillane C."/>
            <person name="Robinson S.J."/>
            <person name="Links M.G."/>
            <person name="Clarke C."/>
            <person name="Higgins E.E."/>
            <person name="Huebert T."/>
            <person name="Sharpe A.G."/>
            <person name="Parkin I.A."/>
        </authorList>
    </citation>
    <scope>NUCLEOTIDE SEQUENCE [LARGE SCALE GENOMIC DNA]</scope>
    <source>
        <strain evidence="6">cv. DH55</strain>
    </source>
</reference>
<keyword evidence="3" id="KW-0347">Helicase</keyword>
<dbReference type="PANTHER" id="PTHR12131:SF28">
    <property type="entry name" value="DEXH-BOX ATP-DEPENDENT RNA HELICASE DEXH18, MITOCHONDRIAL"/>
    <property type="match status" value="1"/>
</dbReference>
<evidence type="ECO:0000256" key="2">
    <source>
        <dbReference type="ARBA" id="ARBA00022801"/>
    </source>
</evidence>
<evidence type="ECO:0000256" key="3">
    <source>
        <dbReference type="ARBA" id="ARBA00022806"/>
    </source>
</evidence>
<dbReference type="Gene3D" id="3.40.50.300">
    <property type="entry name" value="P-loop containing nucleotide triphosphate hydrolases"/>
    <property type="match status" value="1"/>
</dbReference>
<dbReference type="RefSeq" id="XP_019098658.1">
    <property type="nucleotide sequence ID" value="XM_019243113.1"/>
</dbReference>
<reference evidence="7" key="2">
    <citation type="submission" date="2025-08" db="UniProtKB">
        <authorList>
            <consortium name="RefSeq"/>
        </authorList>
    </citation>
    <scope>IDENTIFICATION</scope>
    <source>
        <tissue evidence="7">Leaf</tissue>
    </source>
</reference>
<feature type="domain" description="Suv3 C-terminal" evidence="5">
    <location>
        <begin position="112"/>
        <end position="136"/>
    </location>
</feature>
<dbReference type="PANTHER" id="PTHR12131">
    <property type="entry name" value="ATP-DEPENDENT RNA AND DNA HELICASE"/>
    <property type="match status" value="1"/>
</dbReference>
<dbReference type="Gene3D" id="1.20.272.40">
    <property type="match status" value="1"/>
</dbReference>
<gene>
    <name evidence="7" type="primary">LOC109131947</name>
</gene>
<dbReference type="GeneID" id="109131947"/>
<evidence type="ECO:0000313" key="7">
    <source>
        <dbReference type="RefSeq" id="XP_019098658.1"/>
    </source>
</evidence>
<evidence type="ECO:0000313" key="6">
    <source>
        <dbReference type="Proteomes" id="UP000694864"/>
    </source>
</evidence>
<organism evidence="6 7">
    <name type="scientific">Camelina sativa</name>
    <name type="common">False flax</name>
    <name type="synonym">Myagrum sativum</name>
    <dbReference type="NCBI Taxonomy" id="90675"/>
    <lineage>
        <taxon>Eukaryota</taxon>
        <taxon>Viridiplantae</taxon>
        <taxon>Streptophyta</taxon>
        <taxon>Embryophyta</taxon>
        <taxon>Tracheophyta</taxon>
        <taxon>Spermatophyta</taxon>
        <taxon>Magnoliopsida</taxon>
        <taxon>eudicotyledons</taxon>
        <taxon>Gunneridae</taxon>
        <taxon>Pentapetalae</taxon>
        <taxon>rosids</taxon>
        <taxon>malvids</taxon>
        <taxon>Brassicales</taxon>
        <taxon>Brassicaceae</taxon>
        <taxon>Camelineae</taxon>
        <taxon>Camelina</taxon>
    </lineage>
</organism>
<keyword evidence="4" id="KW-0067">ATP-binding</keyword>
<evidence type="ECO:0000256" key="4">
    <source>
        <dbReference type="ARBA" id="ARBA00022840"/>
    </source>
</evidence>
<dbReference type="InterPro" id="IPR027417">
    <property type="entry name" value="P-loop_NTPase"/>
</dbReference>
<sequence>YSLSKYNGDKMVPVGASQVKQIAGRAGRRGSRYPDGLTTTLHAEDLNYLIDCLQQPFDEVTKVGLFPFFEQIELFAAQVPDMAFSALLEHFGKHCKLDGSYFLCRHDHVKKVANMLEKVPGLSLEERFNFCFAPVN</sequence>
<keyword evidence="2" id="KW-0378">Hydrolase</keyword>
<evidence type="ECO:0000256" key="1">
    <source>
        <dbReference type="ARBA" id="ARBA00022741"/>
    </source>
</evidence>
<dbReference type="SUPFAM" id="SSF52540">
    <property type="entry name" value="P-loop containing nucleoside triphosphate hydrolases"/>
    <property type="match status" value="1"/>
</dbReference>
<name>A0ABM1RI20_CAMSA</name>
<feature type="non-terminal residue" evidence="7">
    <location>
        <position position="1"/>
    </location>
</feature>
<dbReference type="Pfam" id="PF18147">
    <property type="entry name" value="Suv3_C_1"/>
    <property type="match status" value="1"/>
</dbReference>
<evidence type="ECO:0000259" key="5">
    <source>
        <dbReference type="Pfam" id="PF18147"/>
    </source>
</evidence>
<dbReference type="Proteomes" id="UP000694864">
    <property type="component" value="Unplaced"/>
</dbReference>
<protein>
    <submittedName>
        <fullName evidence="7">DExH-box ATP-dependent RNA helicase DExH18, mitochondrial-like</fullName>
    </submittedName>
</protein>
<keyword evidence="1" id="KW-0547">Nucleotide-binding</keyword>
<dbReference type="InterPro" id="IPR041082">
    <property type="entry name" value="Suv3_C_1"/>
</dbReference>
<keyword evidence="6" id="KW-1185">Reference proteome</keyword>
<proteinExistence type="predicted"/>